<dbReference type="GO" id="GO:0005886">
    <property type="term" value="C:plasma membrane"/>
    <property type="evidence" value="ECO:0007669"/>
    <property type="project" value="UniProtKB-SubCell"/>
</dbReference>
<name>A0A4R6UA62_9BACI</name>
<evidence type="ECO:0000256" key="1">
    <source>
        <dbReference type="ARBA" id="ARBA00004651"/>
    </source>
</evidence>
<gene>
    <name evidence="8" type="ORF">EV213_101161</name>
</gene>
<feature type="transmembrane region" description="Helical" evidence="7">
    <location>
        <begin position="110"/>
        <end position="130"/>
    </location>
</feature>
<keyword evidence="6 7" id="KW-0472">Membrane</keyword>
<evidence type="ECO:0000256" key="4">
    <source>
        <dbReference type="ARBA" id="ARBA00022692"/>
    </source>
</evidence>
<organism evidence="8 9">
    <name type="scientific">Aureibacillus halotolerans</name>
    <dbReference type="NCBI Taxonomy" id="1508390"/>
    <lineage>
        <taxon>Bacteria</taxon>
        <taxon>Bacillati</taxon>
        <taxon>Bacillota</taxon>
        <taxon>Bacilli</taxon>
        <taxon>Bacillales</taxon>
        <taxon>Bacillaceae</taxon>
        <taxon>Aureibacillus</taxon>
    </lineage>
</organism>
<evidence type="ECO:0000256" key="6">
    <source>
        <dbReference type="ARBA" id="ARBA00023136"/>
    </source>
</evidence>
<dbReference type="EMBL" id="SNYJ01000001">
    <property type="protein sequence ID" value="TDQ42732.1"/>
    <property type="molecule type" value="Genomic_DNA"/>
</dbReference>
<feature type="transmembrane region" description="Helical" evidence="7">
    <location>
        <begin position="160"/>
        <end position="175"/>
    </location>
</feature>
<dbReference type="Proteomes" id="UP000295632">
    <property type="component" value="Unassembled WGS sequence"/>
</dbReference>
<feature type="transmembrane region" description="Helical" evidence="7">
    <location>
        <begin position="70"/>
        <end position="98"/>
    </location>
</feature>
<comment type="caution">
    <text evidence="8">The sequence shown here is derived from an EMBL/GenBank/DDBJ whole genome shotgun (WGS) entry which is preliminary data.</text>
</comment>
<dbReference type="GO" id="GO:0015109">
    <property type="term" value="F:chromate transmembrane transporter activity"/>
    <property type="evidence" value="ECO:0007669"/>
    <property type="project" value="InterPro"/>
</dbReference>
<evidence type="ECO:0000256" key="2">
    <source>
        <dbReference type="ARBA" id="ARBA00005262"/>
    </source>
</evidence>
<dbReference type="Pfam" id="PF02417">
    <property type="entry name" value="Chromate_transp"/>
    <property type="match status" value="1"/>
</dbReference>
<evidence type="ECO:0000256" key="3">
    <source>
        <dbReference type="ARBA" id="ARBA00022475"/>
    </source>
</evidence>
<evidence type="ECO:0000313" key="9">
    <source>
        <dbReference type="Proteomes" id="UP000295632"/>
    </source>
</evidence>
<dbReference type="AlphaFoldDB" id="A0A4R6UA62"/>
<keyword evidence="4 7" id="KW-0812">Transmembrane</keyword>
<comment type="similarity">
    <text evidence="2">Belongs to the chromate ion transporter (CHR) (TC 2.A.51) family.</text>
</comment>
<keyword evidence="9" id="KW-1185">Reference proteome</keyword>
<dbReference type="RefSeq" id="WP_133578569.1">
    <property type="nucleotide sequence ID" value="NZ_SNYJ01000001.1"/>
</dbReference>
<reference evidence="8 9" key="1">
    <citation type="submission" date="2019-03" db="EMBL/GenBank/DDBJ databases">
        <title>Genomic Encyclopedia of Type Strains, Phase IV (KMG-IV): sequencing the most valuable type-strain genomes for metagenomic binning, comparative biology and taxonomic classification.</title>
        <authorList>
            <person name="Goeker M."/>
        </authorList>
    </citation>
    <scope>NUCLEOTIDE SEQUENCE [LARGE SCALE GENOMIC DNA]</scope>
    <source>
        <strain evidence="8 9">DSM 28697</strain>
    </source>
</reference>
<keyword evidence="3" id="KW-1003">Cell membrane</keyword>
<dbReference type="InterPro" id="IPR052518">
    <property type="entry name" value="CHR_Transporter"/>
</dbReference>
<protein>
    <submittedName>
        <fullName evidence="8">Chromate transporter</fullName>
    </submittedName>
</protein>
<dbReference type="OrthoDB" id="9027281at2"/>
<comment type="subcellular location">
    <subcellularLocation>
        <location evidence="1">Cell membrane</location>
        <topology evidence="1">Multi-pass membrane protein</topology>
    </subcellularLocation>
</comment>
<evidence type="ECO:0000256" key="5">
    <source>
        <dbReference type="ARBA" id="ARBA00022989"/>
    </source>
</evidence>
<evidence type="ECO:0000256" key="7">
    <source>
        <dbReference type="SAM" id="Phobius"/>
    </source>
</evidence>
<sequence length="176" mass="19212">MIIWQLFLAFFIPAIIGYGGGPASIPLVQHEVVQNYGWLTNDQFAEMLAVSNALPGPIATKMAGYVGFSVAGWVGALVTLLATILPSLFLMLLFMGVLMKFKDAPQVQRLTSYVRPVICLLLVVMTYQFISEGVTDTGWVHTVVLIAGSYILLEKVKLHPAYVILVAMVYGGFLLS</sequence>
<keyword evidence="5 7" id="KW-1133">Transmembrane helix</keyword>
<accession>A0A4R6UA62</accession>
<evidence type="ECO:0000313" key="8">
    <source>
        <dbReference type="EMBL" id="TDQ42732.1"/>
    </source>
</evidence>
<dbReference type="InterPro" id="IPR003370">
    <property type="entry name" value="Chromate_transpt"/>
</dbReference>
<dbReference type="PANTHER" id="PTHR43663:SF1">
    <property type="entry name" value="CHROMATE TRANSPORTER"/>
    <property type="match status" value="1"/>
</dbReference>
<dbReference type="PANTHER" id="PTHR43663">
    <property type="entry name" value="CHROMATE TRANSPORT PROTEIN-RELATED"/>
    <property type="match status" value="1"/>
</dbReference>
<proteinExistence type="inferred from homology"/>